<dbReference type="Proteomes" id="UP000604825">
    <property type="component" value="Unassembled WGS sequence"/>
</dbReference>
<sequence>MGSNEGMYPPGGFTNFLQSNGSPKNFHLVGNTTSRTTISLTAPSLKRTLESNAQDKETINIYADETNEDERTERRLNSTKPEDVRLASAWLHNSKDPVDGTDRKADQYWADVTEEYNKNTEVCRRRNRNQLKIRWDRVKKSVMDFHGCWNRTTKVYRSGVSDDQLMEIAEKMYAGEHNDKDFTLKHFWKVVRNERKWSAYVKKEQEKEKNKSAADLPSEVVNLEDNPKIRPIRHKKAKADLYGKKKTAEAFSAISDKLDKFIEVSTLARKDREKMAET</sequence>
<organism evidence="1 2">
    <name type="scientific">Miscanthus lutarioriparius</name>
    <dbReference type="NCBI Taxonomy" id="422564"/>
    <lineage>
        <taxon>Eukaryota</taxon>
        <taxon>Viridiplantae</taxon>
        <taxon>Streptophyta</taxon>
        <taxon>Embryophyta</taxon>
        <taxon>Tracheophyta</taxon>
        <taxon>Spermatophyta</taxon>
        <taxon>Magnoliopsida</taxon>
        <taxon>Liliopsida</taxon>
        <taxon>Poales</taxon>
        <taxon>Poaceae</taxon>
        <taxon>PACMAD clade</taxon>
        <taxon>Panicoideae</taxon>
        <taxon>Andropogonodae</taxon>
        <taxon>Andropogoneae</taxon>
        <taxon>Saccharinae</taxon>
        <taxon>Miscanthus</taxon>
    </lineage>
</organism>
<comment type="caution">
    <text evidence="1">The sequence shown here is derived from an EMBL/GenBank/DDBJ whole genome shotgun (WGS) entry which is preliminary data.</text>
</comment>
<evidence type="ECO:0000313" key="1">
    <source>
        <dbReference type="EMBL" id="CAD6223158.1"/>
    </source>
</evidence>
<evidence type="ECO:0000313" key="2">
    <source>
        <dbReference type="Proteomes" id="UP000604825"/>
    </source>
</evidence>
<reference evidence="1" key="1">
    <citation type="submission" date="2020-10" db="EMBL/GenBank/DDBJ databases">
        <authorList>
            <person name="Han B."/>
            <person name="Lu T."/>
            <person name="Zhao Q."/>
            <person name="Huang X."/>
            <person name="Zhao Y."/>
        </authorList>
    </citation>
    <scope>NUCLEOTIDE SEQUENCE</scope>
</reference>
<dbReference type="EMBL" id="CAJGYO010000004">
    <property type="protein sequence ID" value="CAD6223158.1"/>
    <property type="molecule type" value="Genomic_DNA"/>
</dbReference>
<proteinExistence type="predicted"/>
<protein>
    <recommendedName>
        <fullName evidence="3">No apical meristem-associated C-terminal domain-containing protein</fullName>
    </recommendedName>
</protein>
<evidence type="ECO:0008006" key="3">
    <source>
        <dbReference type="Google" id="ProtNLM"/>
    </source>
</evidence>
<gene>
    <name evidence="1" type="ORF">NCGR_LOCUS15587</name>
</gene>
<dbReference type="OrthoDB" id="687262at2759"/>
<dbReference type="AlphaFoldDB" id="A0A811NE56"/>
<name>A0A811NE56_9POAL</name>
<dbReference type="PANTHER" id="PTHR45224:SF5">
    <property type="entry name" value="OS02G0311800 PROTEIN"/>
    <property type="match status" value="1"/>
</dbReference>
<dbReference type="PANTHER" id="PTHR45224">
    <property type="entry name" value="OS01G0527900 PROTEIN-RELATED"/>
    <property type="match status" value="1"/>
</dbReference>
<accession>A0A811NE56</accession>
<keyword evidence="2" id="KW-1185">Reference proteome</keyword>